<evidence type="ECO:0000313" key="3">
    <source>
        <dbReference type="Proteomes" id="UP000189933"/>
    </source>
</evidence>
<dbReference type="RefSeq" id="WP_078664200.1">
    <property type="nucleotide sequence ID" value="NZ_FUXM01000001.1"/>
</dbReference>
<keyword evidence="3" id="KW-1185">Reference proteome</keyword>
<evidence type="ECO:0000259" key="1">
    <source>
        <dbReference type="PROSITE" id="PS50910"/>
    </source>
</evidence>
<gene>
    <name evidence="2" type="ORF">SAMN02745885_00039</name>
</gene>
<sequence>MEDNLIYTKWLNYANEDIRTAKAIIKEDLPARNACYMAQQCAEKSLKALLLKFKIPFKKSHDLAYLAELLPREYANTFLEFDLEWLTEWCVEGRYPGDYPEADREDAMLAINIAEAVYHLAYKILTEQKIIIS</sequence>
<evidence type="ECO:0000313" key="2">
    <source>
        <dbReference type="EMBL" id="SJZ50126.1"/>
    </source>
</evidence>
<dbReference type="Pfam" id="PF05168">
    <property type="entry name" value="HEPN"/>
    <property type="match status" value="1"/>
</dbReference>
<feature type="domain" description="HEPN" evidence="1">
    <location>
        <begin position="11"/>
        <end position="117"/>
    </location>
</feature>
<dbReference type="EMBL" id="FUXM01000001">
    <property type="protein sequence ID" value="SJZ50126.1"/>
    <property type="molecule type" value="Genomic_DNA"/>
</dbReference>
<proteinExistence type="predicted"/>
<dbReference type="PROSITE" id="PS50910">
    <property type="entry name" value="HEPN"/>
    <property type="match status" value="1"/>
</dbReference>
<dbReference type="AlphaFoldDB" id="A0A1T4L5V6"/>
<dbReference type="InterPro" id="IPR007842">
    <property type="entry name" value="HEPN_dom"/>
</dbReference>
<dbReference type="SMART" id="SM00748">
    <property type="entry name" value="HEPN"/>
    <property type="match status" value="1"/>
</dbReference>
<dbReference type="SUPFAM" id="SSF81593">
    <property type="entry name" value="Nucleotidyltransferase substrate binding subunit/domain"/>
    <property type="match status" value="1"/>
</dbReference>
<dbReference type="Gene3D" id="1.20.120.330">
    <property type="entry name" value="Nucleotidyltransferases domain 2"/>
    <property type="match status" value="1"/>
</dbReference>
<name>A0A1T4L5V6_9FIRM</name>
<protein>
    <submittedName>
        <fullName evidence="2">HEPN domain-containing protein</fullName>
    </submittedName>
</protein>
<dbReference type="OrthoDB" id="9808176at2"/>
<organism evidence="2 3">
    <name type="scientific">Carboxydocella sporoproducens DSM 16521</name>
    <dbReference type="NCBI Taxonomy" id="1121270"/>
    <lineage>
        <taxon>Bacteria</taxon>
        <taxon>Bacillati</taxon>
        <taxon>Bacillota</taxon>
        <taxon>Clostridia</taxon>
        <taxon>Eubacteriales</taxon>
        <taxon>Clostridiales Family XVI. Incertae Sedis</taxon>
        <taxon>Carboxydocella</taxon>
    </lineage>
</organism>
<dbReference type="Proteomes" id="UP000189933">
    <property type="component" value="Unassembled WGS sequence"/>
</dbReference>
<reference evidence="3" key="1">
    <citation type="submission" date="2017-02" db="EMBL/GenBank/DDBJ databases">
        <authorList>
            <person name="Varghese N."/>
            <person name="Submissions S."/>
        </authorList>
    </citation>
    <scope>NUCLEOTIDE SEQUENCE [LARGE SCALE GENOMIC DNA]</scope>
    <source>
        <strain evidence="3">DSM 16521</strain>
    </source>
</reference>
<accession>A0A1T4L5V6</accession>